<feature type="domain" description="Sulfatase N-terminal" evidence="4">
    <location>
        <begin position="2"/>
        <end position="316"/>
    </location>
</feature>
<evidence type="ECO:0000256" key="3">
    <source>
        <dbReference type="ARBA" id="ARBA00023180"/>
    </source>
</evidence>
<dbReference type="GO" id="GO:0008484">
    <property type="term" value="F:sulfuric ester hydrolase activity"/>
    <property type="evidence" value="ECO:0007669"/>
    <property type="project" value="InterPro"/>
</dbReference>
<dbReference type="InterPro" id="IPR047115">
    <property type="entry name" value="ARSB"/>
</dbReference>
<dbReference type="InterPro" id="IPR000917">
    <property type="entry name" value="Sulfatase_N"/>
</dbReference>
<evidence type="ECO:0000313" key="5">
    <source>
        <dbReference type="EMBL" id="CAD9490927.1"/>
    </source>
</evidence>
<proteinExistence type="predicted"/>
<reference evidence="5" key="1">
    <citation type="submission" date="2021-01" db="EMBL/GenBank/DDBJ databases">
        <authorList>
            <person name="Corre E."/>
            <person name="Pelletier E."/>
            <person name="Niang G."/>
            <person name="Scheremetjew M."/>
            <person name="Finn R."/>
            <person name="Kale V."/>
            <person name="Holt S."/>
            <person name="Cochrane G."/>
            <person name="Meng A."/>
            <person name="Brown T."/>
            <person name="Cohen L."/>
        </authorList>
    </citation>
    <scope>NUCLEOTIDE SEQUENCE</scope>
    <source>
        <strain evidence="5">CCMP1381</strain>
    </source>
</reference>
<dbReference type="Gene3D" id="3.40.720.10">
    <property type="entry name" value="Alkaline Phosphatase, subunit A"/>
    <property type="match status" value="1"/>
</dbReference>
<dbReference type="PANTHER" id="PTHR10342:SF274">
    <property type="entry name" value="ARYLSULFATASE B"/>
    <property type="match status" value="1"/>
</dbReference>
<dbReference type="CDD" id="cd16029">
    <property type="entry name" value="4-S"/>
    <property type="match status" value="1"/>
</dbReference>
<name>A0A7S2MLX8_9STRA</name>
<dbReference type="InterPro" id="IPR017850">
    <property type="entry name" value="Alkaline_phosphatase_core_sf"/>
</dbReference>
<keyword evidence="1" id="KW-0479">Metal-binding</keyword>
<protein>
    <recommendedName>
        <fullName evidence="4">Sulfatase N-terminal domain-containing protein</fullName>
    </recommendedName>
</protein>
<gene>
    <name evidence="5" type="ORF">DSPE1174_LOCUS31862</name>
</gene>
<dbReference type="Pfam" id="PF00884">
    <property type="entry name" value="Sulfatase"/>
    <property type="match status" value="1"/>
</dbReference>
<accession>A0A7S2MLX8</accession>
<evidence type="ECO:0000256" key="1">
    <source>
        <dbReference type="ARBA" id="ARBA00022723"/>
    </source>
</evidence>
<dbReference type="GO" id="GO:0046872">
    <property type="term" value="F:metal ion binding"/>
    <property type="evidence" value="ECO:0007669"/>
    <property type="project" value="UniProtKB-KW"/>
</dbReference>
<sequence length="535" mass="59845">MLLDDAGWNDIGYNSYDMARSSPVMDKLALEGVKLDNYYSQPQCTPTRASLMTGNYPISIGMQHDCITPASPWGLPLEYAIMPEMLQQAGYRTHMVGKWDLGHVVKDMWPTNRGFDSWLGFTCKGLLNYFTYDNSGYPDIQQGFDALPSANGTYSTTLFRNESISVLTTHAEKYGVEHPLFLYIAFNAIHDTITVPGSFKESELNAYITENITYTKRQKASGALYLADEAVGAVVHQLKELDYYKNSVLVVISDNGGSPSDGSNNWPLRGAKKTYFQGGVRVFGFVHSPLLIAAGRGNTTVKSLFHVSDWVPTLVEGVAGYTTGETVLDGVNQWNVIMNGKGDDGVTPIRTEVLHNIDYMDTETGSVIASEPKHIVAAMTAQFDDLHLYKVIIHSVADNWYEPFSNDAVAMELDGTSTVVDTDTFNVATNETHFLFDISTDPYEIVNLWDHQDFQNVRRRLIDQICVSWETRMVDTVYRPDVEGTKKKRMKAAFKGNDGYITWYENATNITSMYTLKSLEHSIGISGCVFRELYP</sequence>
<organism evidence="5">
    <name type="scientific">Octactis speculum</name>
    <dbReference type="NCBI Taxonomy" id="3111310"/>
    <lineage>
        <taxon>Eukaryota</taxon>
        <taxon>Sar</taxon>
        <taxon>Stramenopiles</taxon>
        <taxon>Ochrophyta</taxon>
        <taxon>Dictyochophyceae</taxon>
        <taxon>Dictyochales</taxon>
        <taxon>Dictyochaceae</taxon>
        <taxon>Octactis</taxon>
    </lineage>
</organism>
<dbReference type="EMBL" id="HBGS01061099">
    <property type="protein sequence ID" value="CAD9490927.1"/>
    <property type="molecule type" value="Transcribed_RNA"/>
</dbReference>
<dbReference type="AlphaFoldDB" id="A0A7S2MLX8"/>
<evidence type="ECO:0000259" key="4">
    <source>
        <dbReference type="Pfam" id="PF00884"/>
    </source>
</evidence>
<evidence type="ECO:0000256" key="2">
    <source>
        <dbReference type="ARBA" id="ARBA00022837"/>
    </source>
</evidence>
<dbReference type="PANTHER" id="PTHR10342">
    <property type="entry name" value="ARYLSULFATASE"/>
    <property type="match status" value="1"/>
</dbReference>
<dbReference type="SUPFAM" id="SSF53649">
    <property type="entry name" value="Alkaline phosphatase-like"/>
    <property type="match status" value="1"/>
</dbReference>
<keyword evidence="2" id="KW-0106">Calcium</keyword>
<dbReference type="Gene3D" id="3.30.1120.10">
    <property type="match status" value="1"/>
</dbReference>
<keyword evidence="3" id="KW-0325">Glycoprotein</keyword>